<feature type="region of interest" description="Disordered" evidence="12">
    <location>
        <begin position="87"/>
        <end position="108"/>
    </location>
</feature>
<dbReference type="AlphaFoldDB" id="A0A5C6C876"/>
<comment type="similarity">
    <text evidence="3">Belongs to the glycosyltransferase 2 family. OpgH subfamily.</text>
</comment>
<evidence type="ECO:0000256" key="7">
    <source>
        <dbReference type="ARBA" id="ARBA00022676"/>
    </source>
</evidence>
<evidence type="ECO:0000313" key="16">
    <source>
        <dbReference type="Proteomes" id="UP000319908"/>
    </source>
</evidence>
<keyword evidence="16" id="KW-1185">Reference proteome</keyword>
<dbReference type="InterPro" id="IPR050321">
    <property type="entry name" value="Glycosyltr_2/OpgH_subfam"/>
</dbReference>
<dbReference type="SUPFAM" id="SSF53448">
    <property type="entry name" value="Nucleotide-diphospho-sugar transferases"/>
    <property type="match status" value="1"/>
</dbReference>
<evidence type="ECO:0000256" key="3">
    <source>
        <dbReference type="ARBA" id="ARBA00009337"/>
    </source>
</evidence>
<evidence type="ECO:0000256" key="2">
    <source>
        <dbReference type="ARBA" id="ARBA00005001"/>
    </source>
</evidence>
<evidence type="ECO:0000256" key="8">
    <source>
        <dbReference type="ARBA" id="ARBA00022679"/>
    </source>
</evidence>
<keyword evidence="9 13" id="KW-0812">Transmembrane</keyword>
<evidence type="ECO:0000256" key="5">
    <source>
        <dbReference type="ARBA" id="ARBA00022475"/>
    </source>
</evidence>
<organism evidence="15 16">
    <name type="scientific">Allorhodopirellula heiligendammensis</name>
    <dbReference type="NCBI Taxonomy" id="2714739"/>
    <lineage>
        <taxon>Bacteria</taxon>
        <taxon>Pseudomonadati</taxon>
        <taxon>Planctomycetota</taxon>
        <taxon>Planctomycetia</taxon>
        <taxon>Pirellulales</taxon>
        <taxon>Pirellulaceae</taxon>
        <taxon>Allorhodopirellula</taxon>
    </lineage>
</organism>
<dbReference type="CDD" id="cd04191">
    <property type="entry name" value="Glucan_BSP_MdoH"/>
    <property type="match status" value="1"/>
</dbReference>
<dbReference type="EMBL" id="SJPU01000001">
    <property type="protein sequence ID" value="TWU18959.1"/>
    <property type="molecule type" value="Genomic_DNA"/>
</dbReference>
<dbReference type="PANTHER" id="PTHR43867">
    <property type="entry name" value="CELLULOSE SYNTHASE CATALYTIC SUBUNIT A [UDP-FORMING]"/>
    <property type="match status" value="1"/>
</dbReference>
<evidence type="ECO:0000256" key="6">
    <source>
        <dbReference type="ARBA" id="ARBA00022519"/>
    </source>
</evidence>
<sequence length="694" mass="77619">MNHRVSGDPARSAMLLRYLVLSTTVLLSTLGCIACYQIVVADGGTNPMETVSLALFAILFTWISFSCSLGTFGFLYQLPPMRRWRSGGERDGILPEEPSSAPDVPESTAEPTRTAILVPVYNESPTRVFAAVAAMREQLQDASFSTGEISKFDFFVLSDTTDPDVWLEEEWCWSEILKLHELRNSAADPASDEIGIFYRHRSRNDARKAGNIAEFCENWGSHYEFMIVLDADSLMTAETMIEMARRMQMDRQLGILQVPPVPVGRRSLFARMQQFAAAVYGSTFAEGFDRFAGDQGNYWGHNAILRIAPFMRHCQLPILQGAAPLGGEILSHDFVEAALMVRAGFKVRLANDLGGSYEECPTTILDFVKRDQRWCQGNLQHWRILLADRIHPLSRMHFFSGILSYVAAPLWLMFMTACLAAAVWNQSTGSWSSGDRSTPIAVGLFIASMTLLLLPKVLAIIAVLLQRPLRERLGGGLRIVGSAIVETLISTVFAPLIAVYHSRFVISILAGQTVKWNAQQRGETAVTWSEATAQMWKLTLAGLILLIGLAAWQPLWLVWFAPVILGWLLSIPLTVAMGSRRVGQLFANGGLLQIAAERHPEPILSRHQYWIDELDQARGEFATESWFDRLLRDPDFRNQHVEILLAAASQLPVQEHEPEWAQRWLPIERAADIPNAARRRLLCDDGWLKAIPAK</sequence>
<dbReference type="PROSITE" id="PS51257">
    <property type="entry name" value="PROKAR_LIPOPROTEIN"/>
    <property type="match status" value="1"/>
</dbReference>
<evidence type="ECO:0000256" key="9">
    <source>
        <dbReference type="ARBA" id="ARBA00022692"/>
    </source>
</evidence>
<feature type="transmembrane region" description="Helical" evidence="13">
    <location>
        <begin position="51"/>
        <end position="76"/>
    </location>
</feature>
<dbReference type="InterPro" id="IPR029044">
    <property type="entry name" value="Nucleotide-diphossugar_trans"/>
</dbReference>
<proteinExistence type="inferred from homology"/>
<evidence type="ECO:0000259" key="14">
    <source>
        <dbReference type="Pfam" id="PF13632"/>
    </source>
</evidence>
<keyword evidence="7 15" id="KW-0328">Glycosyltransferase</keyword>
<dbReference type="PANTHER" id="PTHR43867:SF5">
    <property type="entry name" value="GLUCANS BIOSYNTHESIS GLUCOSYLTRANSFERASE H"/>
    <property type="match status" value="1"/>
</dbReference>
<feature type="transmembrane region" description="Helical" evidence="13">
    <location>
        <begin position="538"/>
        <end position="571"/>
    </location>
</feature>
<dbReference type="NCBIfam" id="NF003958">
    <property type="entry name" value="PRK05454.2-1"/>
    <property type="match status" value="1"/>
</dbReference>
<dbReference type="OrthoDB" id="9806824at2"/>
<dbReference type="NCBIfam" id="NF003962">
    <property type="entry name" value="PRK05454.2-5"/>
    <property type="match status" value="1"/>
</dbReference>
<name>A0A5C6C876_9BACT</name>
<feature type="transmembrane region" description="Helical" evidence="13">
    <location>
        <begin position="444"/>
        <end position="465"/>
    </location>
</feature>
<feature type="transmembrane region" description="Helical" evidence="13">
    <location>
        <begin position="477"/>
        <end position="500"/>
    </location>
</feature>
<evidence type="ECO:0000313" key="15">
    <source>
        <dbReference type="EMBL" id="TWU18959.1"/>
    </source>
</evidence>
<keyword evidence="8 15" id="KW-0808">Transferase</keyword>
<evidence type="ECO:0000256" key="12">
    <source>
        <dbReference type="SAM" id="MobiDB-lite"/>
    </source>
</evidence>
<keyword evidence="10 13" id="KW-1133">Transmembrane helix</keyword>
<evidence type="ECO:0000256" key="4">
    <source>
        <dbReference type="ARBA" id="ARBA00020585"/>
    </source>
</evidence>
<keyword evidence="11 13" id="KW-0472">Membrane</keyword>
<comment type="pathway">
    <text evidence="2">Glycan metabolism; osmoregulated periplasmic glucan (OPG) biosynthesis.</text>
</comment>
<dbReference type="Proteomes" id="UP000319908">
    <property type="component" value="Unassembled WGS sequence"/>
</dbReference>
<dbReference type="InterPro" id="IPR001173">
    <property type="entry name" value="Glyco_trans_2-like"/>
</dbReference>
<feature type="transmembrane region" description="Helical" evidence="13">
    <location>
        <begin position="15"/>
        <end position="39"/>
    </location>
</feature>
<accession>A0A5C6C876</accession>
<dbReference type="GO" id="GO:0005886">
    <property type="term" value="C:plasma membrane"/>
    <property type="evidence" value="ECO:0007669"/>
    <property type="project" value="UniProtKB-SubCell"/>
</dbReference>
<dbReference type="GO" id="GO:0016758">
    <property type="term" value="F:hexosyltransferase activity"/>
    <property type="evidence" value="ECO:0007669"/>
    <property type="project" value="TreeGrafter"/>
</dbReference>
<keyword evidence="6" id="KW-0997">Cell inner membrane</keyword>
<evidence type="ECO:0000256" key="13">
    <source>
        <dbReference type="SAM" id="Phobius"/>
    </source>
</evidence>
<feature type="transmembrane region" description="Helical" evidence="13">
    <location>
        <begin position="402"/>
        <end position="424"/>
    </location>
</feature>
<evidence type="ECO:0000256" key="1">
    <source>
        <dbReference type="ARBA" id="ARBA00004429"/>
    </source>
</evidence>
<dbReference type="RefSeq" id="WP_146405890.1">
    <property type="nucleotide sequence ID" value="NZ_SJPU01000001.1"/>
</dbReference>
<gene>
    <name evidence="15" type="primary">opgH</name>
    <name evidence="15" type="ORF">Poly21_11300</name>
</gene>
<protein>
    <recommendedName>
        <fullName evidence="4">Glucans biosynthesis glucosyltransferase H</fullName>
    </recommendedName>
</protein>
<comment type="subcellular location">
    <subcellularLocation>
        <location evidence="1">Cell inner membrane</location>
        <topology evidence="1">Multi-pass membrane protein</topology>
    </subcellularLocation>
</comment>
<feature type="domain" description="Glycosyltransferase 2-like" evidence="14">
    <location>
        <begin position="227"/>
        <end position="451"/>
    </location>
</feature>
<evidence type="ECO:0000256" key="10">
    <source>
        <dbReference type="ARBA" id="ARBA00022989"/>
    </source>
</evidence>
<evidence type="ECO:0000256" key="11">
    <source>
        <dbReference type="ARBA" id="ARBA00023136"/>
    </source>
</evidence>
<dbReference type="Pfam" id="PF13632">
    <property type="entry name" value="Glyco_trans_2_3"/>
    <property type="match status" value="1"/>
</dbReference>
<dbReference type="Gene3D" id="3.90.550.10">
    <property type="entry name" value="Spore Coat Polysaccharide Biosynthesis Protein SpsA, Chain A"/>
    <property type="match status" value="1"/>
</dbReference>
<reference evidence="15 16" key="1">
    <citation type="journal article" date="2020" name="Antonie Van Leeuwenhoek">
        <title>Rhodopirellula heiligendammensis sp. nov., Rhodopirellula pilleata sp. nov., and Rhodopirellula solitaria sp. nov. isolated from natural or artificial marine surfaces in Northern Germany and California, USA, and emended description of the genus Rhodopirellula.</title>
        <authorList>
            <person name="Kallscheuer N."/>
            <person name="Wiegand S."/>
            <person name="Jogler M."/>
            <person name="Boedeker C."/>
            <person name="Peeters S.H."/>
            <person name="Rast P."/>
            <person name="Heuer A."/>
            <person name="Jetten M.S.M."/>
            <person name="Rohde M."/>
            <person name="Jogler C."/>
        </authorList>
    </citation>
    <scope>NUCLEOTIDE SEQUENCE [LARGE SCALE GENOMIC DNA]</scope>
    <source>
        <strain evidence="15 16">Poly21</strain>
    </source>
</reference>
<keyword evidence="5" id="KW-1003">Cell membrane</keyword>
<comment type="caution">
    <text evidence="15">The sequence shown here is derived from an EMBL/GenBank/DDBJ whole genome shotgun (WGS) entry which is preliminary data.</text>
</comment>